<name>A0A284VKK9_9EURY</name>
<feature type="coiled-coil region" evidence="1">
    <location>
        <begin position="19"/>
        <end position="46"/>
    </location>
</feature>
<evidence type="ECO:0000313" key="4">
    <source>
        <dbReference type="Proteomes" id="UP000218615"/>
    </source>
</evidence>
<gene>
    <name evidence="3" type="ORF">MNV_1300013</name>
</gene>
<keyword evidence="4" id="KW-1185">Reference proteome</keyword>
<keyword evidence="1" id="KW-0175">Coiled coil</keyword>
<evidence type="ECO:0000256" key="2">
    <source>
        <dbReference type="SAM" id="Phobius"/>
    </source>
</evidence>
<sequence length="62" mass="7344">MDIVTVVLSIILVVSFIMLFLMQIRIKQLRKELDELRDRVIITGEELIRLSNDIEDFKKINI</sequence>
<dbReference type="RefSeq" id="WP_096204063.1">
    <property type="nucleotide sequence ID" value="NZ_FZMP01000036.1"/>
</dbReference>
<dbReference type="EMBL" id="FZMP01000036">
    <property type="protein sequence ID" value="SNQ59737.1"/>
    <property type="molecule type" value="Genomic_DNA"/>
</dbReference>
<proteinExistence type="predicted"/>
<feature type="transmembrane region" description="Helical" evidence="2">
    <location>
        <begin position="6"/>
        <end position="24"/>
    </location>
</feature>
<keyword evidence="2" id="KW-0472">Membrane</keyword>
<dbReference type="AlphaFoldDB" id="A0A284VKK9"/>
<dbReference type="Proteomes" id="UP000218615">
    <property type="component" value="Unassembled WGS sequence"/>
</dbReference>
<dbReference type="OrthoDB" id="147779at2157"/>
<protein>
    <submittedName>
        <fullName evidence="3">Uncharacterized protein</fullName>
    </submittedName>
</protein>
<reference evidence="4" key="1">
    <citation type="submission" date="2017-06" db="EMBL/GenBank/DDBJ databases">
        <authorList>
            <person name="Cremers G."/>
        </authorList>
    </citation>
    <scope>NUCLEOTIDE SEQUENCE [LARGE SCALE GENOMIC DNA]</scope>
</reference>
<accession>A0A284VKK9</accession>
<keyword evidence="2" id="KW-1133">Transmembrane helix</keyword>
<evidence type="ECO:0000313" key="3">
    <source>
        <dbReference type="EMBL" id="SNQ59737.1"/>
    </source>
</evidence>
<evidence type="ECO:0000256" key="1">
    <source>
        <dbReference type="SAM" id="Coils"/>
    </source>
</evidence>
<organism evidence="3 4">
    <name type="scientific">Candidatus Methanoperedens nitratireducens</name>
    <dbReference type="NCBI Taxonomy" id="1392998"/>
    <lineage>
        <taxon>Archaea</taxon>
        <taxon>Methanobacteriati</taxon>
        <taxon>Methanobacteriota</taxon>
        <taxon>Stenosarchaea group</taxon>
        <taxon>Methanomicrobia</taxon>
        <taxon>Methanosarcinales</taxon>
        <taxon>ANME-2 cluster</taxon>
        <taxon>Candidatus Methanoperedentaceae</taxon>
        <taxon>Candidatus Methanoperedens</taxon>
    </lineage>
</organism>
<keyword evidence="2" id="KW-0812">Transmembrane</keyword>